<keyword evidence="4" id="KW-1185">Reference proteome</keyword>
<feature type="compositionally biased region" description="Acidic residues" evidence="2">
    <location>
        <begin position="276"/>
        <end position="286"/>
    </location>
</feature>
<feature type="compositionally biased region" description="Basic and acidic residues" evidence="2">
    <location>
        <begin position="308"/>
        <end position="324"/>
    </location>
</feature>
<feature type="region of interest" description="Disordered" evidence="2">
    <location>
        <begin position="357"/>
        <end position="413"/>
    </location>
</feature>
<evidence type="ECO:0000313" key="3">
    <source>
        <dbReference type="EMBL" id="CAE7214590.1"/>
    </source>
</evidence>
<organism evidence="3 4">
    <name type="scientific">Symbiodinium pilosum</name>
    <name type="common">Dinoflagellate</name>
    <dbReference type="NCBI Taxonomy" id="2952"/>
    <lineage>
        <taxon>Eukaryota</taxon>
        <taxon>Sar</taxon>
        <taxon>Alveolata</taxon>
        <taxon>Dinophyceae</taxon>
        <taxon>Suessiales</taxon>
        <taxon>Symbiodiniaceae</taxon>
        <taxon>Symbiodinium</taxon>
    </lineage>
</organism>
<comment type="caution">
    <text evidence="3">The sequence shown here is derived from an EMBL/GenBank/DDBJ whole genome shotgun (WGS) entry which is preliminary data.</text>
</comment>
<evidence type="ECO:0000256" key="1">
    <source>
        <dbReference type="SAM" id="Coils"/>
    </source>
</evidence>
<proteinExistence type="predicted"/>
<dbReference type="EMBL" id="CAJNIZ010002793">
    <property type="protein sequence ID" value="CAE7214590.1"/>
    <property type="molecule type" value="Genomic_DNA"/>
</dbReference>
<evidence type="ECO:0000256" key="2">
    <source>
        <dbReference type="SAM" id="MobiDB-lite"/>
    </source>
</evidence>
<feature type="coiled-coil region" evidence="1">
    <location>
        <begin position="676"/>
        <end position="715"/>
    </location>
</feature>
<protein>
    <submittedName>
        <fullName evidence="3">Uncharacterized protein</fullName>
    </submittedName>
</protein>
<keyword evidence="1" id="KW-0175">Coiled coil</keyword>
<feature type="non-terminal residue" evidence="3">
    <location>
        <position position="935"/>
    </location>
</feature>
<reference evidence="3" key="1">
    <citation type="submission" date="2021-02" db="EMBL/GenBank/DDBJ databases">
        <authorList>
            <person name="Dougan E. K."/>
            <person name="Rhodes N."/>
            <person name="Thang M."/>
            <person name="Chan C."/>
        </authorList>
    </citation>
    <scope>NUCLEOTIDE SEQUENCE</scope>
</reference>
<dbReference type="AlphaFoldDB" id="A0A812JVQ6"/>
<feature type="compositionally biased region" description="Low complexity" evidence="2">
    <location>
        <begin position="325"/>
        <end position="335"/>
    </location>
</feature>
<gene>
    <name evidence="3" type="ORF">SPIL2461_LOCUS2511</name>
</gene>
<dbReference type="Proteomes" id="UP000649617">
    <property type="component" value="Unassembled WGS sequence"/>
</dbReference>
<evidence type="ECO:0000313" key="4">
    <source>
        <dbReference type="Proteomes" id="UP000649617"/>
    </source>
</evidence>
<name>A0A812JVQ6_SYMPI</name>
<feature type="region of interest" description="Disordered" evidence="2">
    <location>
        <begin position="267"/>
        <end position="339"/>
    </location>
</feature>
<accession>A0A812JVQ6</accession>
<sequence length="935" mass="104044">MGLWTTFGVGLVPTASFILAARAVLVTLTEFNVHVFVPATPHTPAMLHGDLGCDAPPEPLLSWSLGNGAQNITPWLRKRAPVASTSCSPRLVGRAPHRGQYSWGRDRGRQQRPGSLLLKTADRQAAYLAFPATGLHFFLAVEFPFPLRRGRNKEHLADLPSDLVDSLGFLEEFDVDTERDGVTEHMDDLLENPAIKSFAERGDRQEHVDHRLANFAEKNLVDVSDAVGEGNEDKAVTEEHDSDFFQNLVELNIAEGEDRWEHEGNLIENPEAFPNPDEETMEEGDEIGLVQKQWEDKEGRRDRKRSRSRDNNKRDRRQDSRSRGEPSSSSRGGRSLPFVPAPPWTHGHWCIQYSESRVRVPARPSRTSAEPVTVENDTDRRGGGDEDVQFVPPQEPAAGPPRTRSDPPWPRATAVDQTASSLHYLRLWRRLLDNAATPEEWKGEVRVLSNEVHGHILDGLLNLSDSDLLEAMNGLYRMLALMMAEIVNTVERAVFPASDVFYQPPGRMTSTDWFYSHRLFDLKSDLEASTPLSAHTKAVVLGKKLFAYRAKPPHQEGLGLSRMDRLGALLAAFELHEVEAEVLEVNPNGTVICDGPVPRQHQPSPPPLSNSDLMYIADSLGEQNRTGEPSSSSVGSLAPRSVATVTGPLAATLPAPRPEQRETDTIEMMLEEEYLLQRERERERDLKRKRAMEEVEKHEKAIREEEEREAEDDEARWQQHLAAVSQGEEDEVMRQALQQPGKQKKVGVRVTLVGKNGAVLLSRDQSVVEAADNEVNEPVNEDDVAEEQILQESQDEDILEMAAEEFLESLQWRPDRLWKSWFVLWKAGQVRDAEVEARWGVDGLLQFQAELAASMVAMRASQQADTQMELNAGAGCLAETQMELNAEEGDLEEITQVDHAEASVGGQGDSSLLEETLVSGDLVEPAAAVAGAADG</sequence>